<dbReference type="RefSeq" id="WP_125484707.1">
    <property type="nucleotide sequence ID" value="NZ_RSDW01000001.1"/>
</dbReference>
<dbReference type="Gene3D" id="1.20.120.450">
    <property type="entry name" value="dinb family like domain"/>
    <property type="match status" value="1"/>
</dbReference>
<gene>
    <name evidence="4" type="ORF">EDE15_1550</name>
</gene>
<dbReference type="SUPFAM" id="SSF109854">
    <property type="entry name" value="DinB/YfiT-like putative metalloenzymes"/>
    <property type="match status" value="1"/>
</dbReference>
<accession>A0A3R9NXJ3</accession>
<name>A0A3R9NXJ3_9BACT</name>
<organism evidence="4 5">
    <name type="scientific">Edaphobacter aggregans</name>
    <dbReference type="NCBI Taxonomy" id="570835"/>
    <lineage>
        <taxon>Bacteria</taxon>
        <taxon>Pseudomonadati</taxon>
        <taxon>Acidobacteriota</taxon>
        <taxon>Terriglobia</taxon>
        <taxon>Terriglobales</taxon>
        <taxon>Acidobacteriaceae</taxon>
        <taxon>Edaphobacter</taxon>
    </lineage>
</organism>
<evidence type="ECO:0000313" key="5">
    <source>
        <dbReference type="Proteomes" id="UP000269669"/>
    </source>
</evidence>
<feature type="binding site" evidence="3">
    <location>
        <position position="144"/>
    </location>
    <ligand>
        <name>a divalent metal cation</name>
        <dbReference type="ChEBI" id="CHEBI:60240"/>
    </ligand>
</feature>
<dbReference type="InterPro" id="IPR007837">
    <property type="entry name" value="DinB"/>
</dbReference>
<evidence type="ECO:0000256" key="2">
    <source>
        <dbReference type="ARBA" id="ARBA00022723"/>
    </source>
</evidence>
<dbReference type="OrthoDB" id="121670at2"/>
<evidence type="ECO:0000313" key="4">
    <source>
        <dbReference type="EMBL" id="RSL16041.1"/>
    </source>
</evidence>
<feature type="binding site" evidence="3">
    <location>
        <position position="57"/>
    </location>
    <ligand>
        <name>a divalent metal cation</name>
        <dbReference type="ChEBI" id="CHEBI:60240"/>
    </ligand>
</feature>
<dbReference type="EMBL" id="RSDW01000001">
    <property type="protein sequence ID" value="RSL16041.1"/>
    <property type="molecule type" value="Genomic_DNA"/>
</dbReference>
<proteinExistence type="inferred from homology"/>
<dbReference type="Pfam" id="PF05163">
    <property type="entry name" value="DinB"/>
    <property type="match status" value="1"/>
</dbReference>
<comment type="similarity">
    <text evidence="1">Belongs to the DinB family.</text>
</comment>
<keyword evidence="5" id="KW-1185">Reference proteome</keyword>
<protein>
    <submittedName>
        <fullName evidence="4">Putative damage-inducible protein DinB</fullName>
    </submittedName>
</protein>
<dbReference type="Proteomes" id="UP000269669">
    <property type="component" value="Unassembled WGS sequence"/>
</dbReference>
<dbReference type="InterPro" id="IPR034660">
    <property type="entry name" value="DinB/YfiT-like"/>
</dbReference>
<evidence type="ECO:0000256" key="3">
    <source>
        <dbReference type="PIRSR" id="PIRSR607837-1"/>
    </source>
</evidence>
<sequence length="183" mass="20531">MVHSQADVSVDPCQVLVESYAVNERMNQIVLEHLDSAAWRAKLPGSKGRTIAAIITHVHNIRRKWLRLSAPHLKLPAPLNRTNCTQKQARAALLESAARCSEMLADALSQPQSRVETFRRDGWAKPWPAGAAMFAYMISHDAHHRGQVCMLAHQLGFPLPTKATAGIWGWEKLWKECGFTHPR</sequence>
<keyword evidence="2 3" id="KW-0479">Metal-binding</keyword>
<dbReference type="GO" id="GO:0046872">
    <property type="term" value="F:metal ion binding"/>
    <property type="evidence" value="ECO:0007669"/>
    <property type="project" value="UniProtKB-KW"/>
</dbReference>
<reference evidence="4 5" key="1">
    <citation type="submission" date="2018-12" db="EMBL/GenBank/DDBJ databases">
        <title>Sequencing of bacterial isolates from soil warming experiment in Harvard Forest, Massachusetts, USA.</title>
        <authorList>
            <person name="Deangelis K."/>
        </authorList>
    </citation>
    <scope>NUCLEOTIDE SEQUENCE [LARGE SCALE GENOMIC DNA]</scope>
    <source>
        <strain evidence="4 5">EB153</strain>
    </source>
</reference>
<comment type="caution">
    <text evidence="4">The sequence shown here is derived from an EMBL/GenBank/DDBJ whole genome shotgun (WGS) entry which is preliminary data.</text>
</comment>
<dbReference type="AlphaFoldDB" id="A0A3R9NXJ3"/>
<evidence type="ECO:0000256" key="1">
    <source>
        <dbReference type="ARBA" id="ARBA00008635"/>
    </source>
</evidence>
<feature type="binding site" evidence="3">
    <location>
        <position position="140"/>
    </location>
    <ligand>
        <name>a divalent metal cation</name>
        <dbReference type="ChEBI" id="CHEBI:60240"/>
    </ligand>
</feature>